<name>A0AAN8L680_9TELE</name>
<gene>
    <name evidence="1" type="ORF">J4Q44_G00266790</name>
</gene>
<dbReference type="PANTHER" id="PTHR47773:SF1">
    <property type="entry name" value="C2H2-TYPE DOMAIN-CONTAINING PROTEIN"/>
    <property type="match status" value="1"/>
</dbReference>
<evidence type="ECO:0000313" key="1">
    <source>
        <dbReference type="EMBL" id="KAK6302324.1"/>
    </source>
</evidence>
<protein>
    <submittedName>
        <fullName evidence="1">Uncharacterized protein</fullName>
    </submittedName>
</protein>
<keyword evidence="2" id="KW-1185">Reference proteome</keyword>
<proteinExistence type="predicted"/>
<organism evidence="1 2">
    <name type="scientific">Coregonus suidteri</name>
    <dbReference type="NCBI Taxonomy" id="861788"/>
    <lineage>
        <taxon>Eukaryota</taxon>
        <taxon>Metazoa</taxon>
        <taxon>Chordata</taxon>
        <taxon>Craniata</taxon>
        <taxon>Vertebrata</taxon>
        <taxon>Euteleostomi</taxon>
        <taxon>Actinopterygii</taxon>
        <taxon>Neopterygii</taxon>
        <taxon>Teleostei</taxon>
        <taxon>Protacanthopterygii</taxon>
        <taxon>Salmoniformes</taxon>
        <taxon>Salmonidae</taxon>
        <taxon>Coregoninae</taxon>
        <taxon>Coregonus</taxon>
    </lineage>
</organism>
<dbReference type="AlphaFoldDB" id="A0AAN8L680"/>
<accession>A0AAN8L680</accession>
<dbReference type="Proteomes" id="UP001356427">
    <property type="component" value="Unassembled WGS sequence"/>
</dbReference>
<comment type="caution">
    <text evidence="1">The sequence shown here is derived from an EMBL/GenBank/DDBJ whole genome shotgun (WGS) entry which is preliminary data.</text>
</comment>
<reference evidence="1 2" key="1">
    <citation type="submission" date="2021-04" db="EMBL/GenBank/DDBJ databases">
        <authorList>
            <person name="De Guttry C."/>
            <person name="Zahm M."/>
            <person name="Klopp C."/>
            <person name="Cabau C."/>
            <person name="Louis A."/>
            <person name="Berthelot C."/>
            <person name="Parey E."/>
            <person name="Roest Crollius H."/>
            <person name="Montfort J."/>
            <person name="Robinson-Rechavi M."/>
            <person name="Bucao C."/>
            <person name="Bouchez O."/>
            <person name="Gislard M."/>
            <person name="Lluch J."/>
            <person name="Milhes M."/>
            <person name="Lampietro C."/>
            <person name="Lopez Roques C."/>
            <person name="Donnadieu C."/>
            <person name="Braasch I."/>
            <person name="Desvignes T."/>
            <person name="Postlethwait J."/>
            <person name="Bobe J."/>
            <person name="Wedekind C."/>
            <person name="Guiguen Y."/>
        </authorList>
    </citation>
    <scope>NUCLEOTIDE SEQUENCE [LARGE SCALE GENOMIC DNA]</scope>
    <source>
        <strain evidence="1">Cs_M1</strain>
        <tissue evidence="1">Blood</tissue>
    </source>
</reference>
<sequence length="356" mass="39939">MTVVKPGGIVSALRHTFQAPPPPRELPSARLLRHAFLLAEANNVQDYRSQILSTFGTVLKMDSTKKVVKKLSGEGGGSAEWFTSIENEHSQIVSFVLTCEESTEKLKPMCLGVMERFRLANQPGAPQTPRAKGHTGSSGKTFRLIHLAIEELKGPAGLDESGVSLFKTPEAIDEMWAGQQRHLECIQDPPDMNMYRVARTTTINNVDLPYYKCLRGSNSLEGFHKALPNMIPGRHHRTYSAPLIDRLNARCQQLLGETVEENFRAPADVSSNELPRVGVPVSARARGNLGPSLFRTLSTMDLVQKRRCSDLGSLIQMTQTRRTRAMWRHTTVRWMRPAPHHTHQRRKPPLFTLRPL</sequence>
<dbReference type="PANTHER" id="PTHR47773">
    <property type="entry name" value="SI:DKEY-9I5.2-RELATED"/>
    <property type="match status" value="1"/>
</dbReference>
<dbReference type="EMBL" id="JAGTTL010000025">
    <property type="protein sequence ID" value="KAK6302324.1"/>
    <property type="molecule type" value="Genomic_DNA"/>
</dbReference>
<evidence type="ECO:0000313" key="2">
    <source>
        <dbReference type="Proteomes" id="UP001356427"/>
    </source>
</evidence>